<dbReference type="SUPFAM" id="SSF47781">
    <property type="entry name" value="RuvA domain 2-like"/>
    <property type="match status" value="1"/>
</dbReference>
<sequence>MNKIKIAIGACLVITILVVIFFINRHPESSIEPDPLKEETFQSVETTKNVAKAQANNQENKNTDTSLAVDLKGEVKHPGVYKMENGSRVSDVIQKSGGYTNQADQNKINLAQKLKDEMVILVPKKGDSSAVMTATNPTSNSDTSTSIEDKKLININTATVDELQNLNGIGPSKAEAIISYREEHGPFKAPEELTNVTGIGEKSFEKLKADICVE</sequence>
<proteinExistence type="predicted"/>
<dbReference type="InterPro" id="IPR019554">
    <property type="entry name" value="Soluble_ligand-bd"/>
</dbReference>
<dbReference type="Pfam" id="PF10531">
    <property type="entry name" value="SLBB"/>
    <property type="match status" value="1"/>
</dbReference>
<keyword evidence="1" id="KW-0812">Transmembrane</keyword>
<dbReference type="Pfam" id="PF12836">
    <property type="entry name" value="HHH_3"/>
    <property type="match status" value="1"/>
</dbReference>
<dbReference type="InterPro" id="IPR010994">
    <property type="entry name" value="RuvA_2-like"/>
</dbReference>
<dbReference type="EMBL" id="JBHUMR010000014">
    <property type="protein sequence ID" value="MFD2618246.1"/>
    <property type="molecule type" value="Genomic_DNA"/>
</dbReference>
<feature type="transmembrane region" description="Helical" evidence="1">
    <location>
        <begin position="6"/>
        <end position="23"/>
    </location>
</feature>
<dbReference type="RefSeq" id="WP_141189980.1">
    <property type="nucleotide sequence ID" value="NZ_JBHUMR010000014.1"/>
</dbReference>
<dbReference type="NCBIfam" id="TIGR00426">
    <property type="entry name" value="competence protein ComEA helix-hairpin-helix repeat region"/>
    <property type="match status" value="1"/>
</dbReference>
<organism evidence="3 4">
    <name type="scientific">Terrilactibacillus laevilacticus</name>
    <dbReference type="NCBI Taxonomy" id="1380157"/>
    <lineage>
        <taxon>Bacteria</taxon>
        <taxon>Bacillati</taxon>
        <taxon>Bacillota</taxon>
        <taxon>Bacilli</taxon>
        <taxon>Bacillales</taxon>
        <taxon>Bacillaceae</taxon>
        <taxon>Terrilactibacillus</taxon>
    </lineage>
</organism>
<keyword evidence="1" id="KW-1133">Transmembrane helix</keyword>
<dbReference type="SMART" id="SM00278">
    <property type="entry name" value="HhH1"/>
    <property type="match status" value="2"/>
</dbReference>
<dbReference type="InterPro" id="IPR004509">
    <property type="entry name" value="Competence_ComEA_HhH"/>
</dbReference>
<dbReference type="Gene3D" id="1.10.150.310">
    <property type="entry name" value="Tex RuvX-like domain-like"/>
    <property type="match status" value="1"/>
</dbReference>
<dbReference type="PANTHER" id="PTHR21180:SF32">
    <property type="entry name" value="ENDONUCLEASE_EXONUCLEASE_PHOSPHATASE FAMILY DOMAIN-CONTAINING PROTEIN 1"/>
    <property type="match status" value="1"/>
</dbReference>
<keyword evidence="1" id="KW-0472">Membrane</keyword>
<evidence type="ECO:0000259" key="2">
    <source>
        <dbReference type="SMART" id="SM00278"/>
    </source>
</evidence>
<reference evidence="4" key="1">
    <citation type="journal article" date="2019" name="Int. J. Syst. Evol. Microbiol.">
        <title>The Global Catalogue of Microorganisms (GCM) 10K type strain sequencing project: providing services to taxonomists for standard genome sequencing and annotation.</title>
        <authorList>
            <consortium name="The Broad Institute Genomics Platform"/>
            <consortium name="The Broad Institute Genome Sequencing Center for Infectious Disease"/>
            <person name="Wu L."/>
            <person name="Ma J."/>
        </authorList>
    </citation>
    <scope>NUCLEOTIDE SEQUENCE [LARGE SCALE GENOMIC DNA]</scope>
    <source>
        <strain evidence="4">TISTR 2241</strain>
    </source>
</reference>
<evidence type="ECO:0000256" key="1">
    <source>
        <dbReference type="SAM" id="Phobius"/>
    </source>
</evidence>
<dbReference type="Proteomes" id="UP001597458">
    <property type="component" value="Unassembled WGS sequence"/>
</dbReference>
<protein>
    <submittedName>
        <fullName evidence="3">Helix-hairpin-helix domain-containing protein</fullName>
    </submittedName>
</protein>
<dbReference type="InterPro" id="IPR003583">
    <property type="entry name" value="Hlx-hairpin-Hlx_DNA-bd_motif"/>
</dbReference>
<accession>A0ABW5PTH4</accession>
<dbReference type="Gene3D" id="3.10.560.10">
    <property type="entry name" value="Outer membrane lipoprotein wza domain like"/>
    <property type="match status" value="1"/>
</dbReference>
<comment type="caution">
    <text evidence="3">The sequence shown here is derived from an EMBL/GenBank/DDBJ whole genome shotgun (WGS) entry which is preliminary data.</text>
</comment>
<name>A0ABW5PTH4_9BACI</name>
<dbReference type="InterPro" id="IPR051675">
    <property type="entry name" value="Endo/Exo/Phosphatase_dom_1"/>
</dbReference>
<evidence type="ECO:0000313" key="3">
    <source>
        <dbReference type="EMBL" id="MFD2618246.1"/>
    </source>
</evidence>
<dbReference type="PANTHER" id="PTHR21180">
    <property type="entry name" value="ENDONUCLEASE/EXONUCLEASE/PHOSPHATASE FAMILY DOMAIN-CONTAINING PROTEIN 1"/>
    <property type="match status" value="1"/>
</dbReference>
<gene>
    <name evidence="3" type="ORF">ACFSTF_13100</name>
</gene>
<feature type="domain" description="Helix-hairpin-helix DNA-binding motif class 1" evidence="2">
    <location>
        <begin position="191"/>
        <end position="210"/>
    </location>
</feature>
<keyword evidence="4" id="KW-1185">Reference proteome</keyword>
<feature type="domain" description="Helix-hairpin-helix DNA-binding motif class 1" evidence="2">
    <location>
        <begin position="161"/>
        <end position="180"/>
    </location>
</feature>
<evidence type="ECO:0000313" key="4">
    <source>
        <dbReference type="Proteomes" id="UP001597458"/>
    </source>
</evidence>